<organism evidence="2 3">
    <name type="scientific">Candidatus Desulfolinea nitratireducens</name>
    <dbReference type="NCBI Taxonomy" id="2841698"/>
    <lineage>
        <taxon>Bacteria</taxon>
        <taxon>Bacillati</taxon>
        <taxon>Chloroflexota</taxon>
        <taxon>Anaerolineae</taxon>
        <taxon>Anaerolineales</taxon>
        <taxon>Anaerolineales incertae sedis</taxon>
        <taxon>Candidatus Desulfolinea</taxon>
    </lineage>
</organism>
<keyword evidence="1" id="KW-0472">Membrane</keyword>
<dbReference type="AlphaFoldDB" id="A0A8J6NI14"/>
<feature type="transmembrane region" description="Helical" evidence="1">
    <location>
        <begin position="188"/>
        <end position="207"/>
    </location>
</feature>
<keyword evidence="1" id="KW-1133">Transmembrane helix</keyword>
<sequence length="224" mass="23685">MGKFLRFIGILFMGLTAAFTILGGVGTTCVALDATKYEGMEAIAQFQWLYIFYVLATTAIGILGIRGTIALVRGKENAYRDALIALISGTVIGIVHILTSRSLRGSSMPVDMVVYATVITLIVFLILGLPKVKQLVDFEKSDHNGKTAAGGMTAIVAGMLFLSVQMWAGPTHIFDGVNLADHFHTQMMVGGGILLVVGLGLLIYAAVSSATVNEIAVQDSSISA</sequence>
<feature type="transmembrane region" description="Helical" evidence="1">
    <location>
        <begin position="112"/>
        <end position="129"/>
    </location>
</feature>
<name>A0A8J6NI14_9CHLR</name>
<dbReference type="Proteomes" id="UP000614469">
    <property type="component" value="Unassembled WGS sequence"/>
</dbReference>
<evidence type="ECO:0000313" key="2">
    <source>
        <dbReference type="EMBL" id="MBC8336593.1"/>
    </source>
</evidence>
<accession>A0A8J6NI14</accession>
<gene>
    <name evidence="2" type="ORF">H8E29_15130</name>
</gene>
<keyword evidence="1" id="KW-0812">Transmembrane</keyword>
<protein>
    <submittedName>
        <fullName evidence="2">Uncharacterized protein</fullName>
    </submittedName>
</protein>
<feature type="transmembrane region" description="Helical" evidence="1">
    <location>
        <begin position="47"/>
        <end position="69"/>
    </location>
</feature>
<reference evidence="2 3" key="1">
    <citation type="submission" date="2020-08" db="EMBL/GenBank/DDBJ databases">
        <title>Bridging the membrane lipid divide: bacteria of the FCB group superphylum have the potential to synthesize archaeal ether lipids.</title>
        <authorList>
            <person name="Villanueva L."/>
            <person name="Von Meijenfeldt F.A.B."/>
            <person name="Westbye A.B."/>
            <person name="Yadav S."/>
            <person name="Hopmans E.C."/>
            <person name="Dutilh B.E."/>
            <person name="Sinninghe Damste J.S."/>
        </authorList>
    </citation>
    <scope>NUCLEOTIDE SEQUENCE [LARGE SCALE GENOMIC DNA]</scope>
    <source>
        <strain evidence="2">NIOZ-UU36</strain>
    </source>
</reference>
<dbReference type="EMBL" id="JACNJN010000176">
    <property type="protein sequence ID" value="MBC8336593.1"/>
    <property type="molecule type" value="Genomic_DNA"/>
</dbReference>
<evidence type="ECO:0000256" key="1">
    <source>
        <dbReference type="SAM" id="Phobius"/>
    </source>
</evidence>
<evidence type="ECO:0000313" key="3">
    <source>
        <dbReference type="Proteomes" id="UP000614469"/>
    </source>
</evidence>
<feature type="transmembrane region" description="Helical" evidence="1">
    <location>
        <begin position="149"/>
        <end position="168"/>
    </location>
</feature>
<proteinExistence type="predicted"/>
<feature type="transmembrane region" description="Helical" evidence="1">
    <location>
        <begin position="81"/>
        <end position="100"/>
    </location>
</feature>
<comment type="caution">
    <text evidence="2">The sequence shown here is derived from an EMBL/GenBank/DDBJ whole genome shotgun (WGS) entry which is preliminary data.</text>
</comment>